<reference evidence="6 7" key="1">
    <citation type="journal article" date="2010" name="Int. J. Syst. Evol. Microbiol.">
        <title>Bacillus horneckiae sp. nov., isolated from a spacecraft-assembly clean room.</title>
        <authorList>
            <person name="Vaishampayan P."/>
            <person name="Probst A."/>
            <person name="Krishnamurthi S."/>
            <person name="Ghosh S."/>
            <person name="Osman S."/>
            <person name="McDowall A."/>
            <person name="Ruckmani A."/>
            <person name="Mayilraj S."/>
            <person name="Venkateswaran K."/>
        </authorList>
    </citation>
    <scope>NUCLEOTIDE SEQUENCE [LARGE SCALE GENOMIC DNA]</scope>
    <source>
        <strain evidence="7">1PO1SC</strain>
    </source>
</reference>
<sequence length="173" mass="20201">MSKKRQDLINHAERLFYEYGFHSVGLKRVIDEANVALMTMYNHFNSKEELILAALKCREERYFSLLQEVVKQNQDSKTNALSLAEAHVDWIRTHKKGCMFLRAKEEYPSEESDINRYVIAHKKSLIAFLKKVNFNHQEAMRLALLLEGATSLSEVENVEEVSKELLCLVRHLF</sequence>
<organism evidence="6 7">
    <name type="scientific">Cytobacillus horneckiae</name>
    <dbReference type="NCBI Taxonomy" id="549687"/>
    <lineage>
        <taxon>Bacteria</taxon>
        <taxon>Bacillati</taxon>
        <taxon>Bacillota</taxon>
        <taxon>Bacilli</taxon>
        <taxon>Bacillales</taxon>
        <taxon>Bacillaceae</taxon>
        <taxon>Cytobacillus</taxon>
    </lineage>
</organism>
<dbReference type="EMBL" id="PISD01000047">
    <property type="protein sequence ID" value="PKG27261.1"/>
    <property type="molecule type" value="Genomic_DNA"/>
</dbReference>
<protein>
    <submittedName>
        <fullName evidence="6">TetR/AcrR family transcriptional regulator</fullName>
    </submittedName>
</protein>
<keyword evidence="1" id="KW-0805">Transcription regulation</keyword>
<evidence type="ECO:0000256" key="1">
    <source>
        <dbReference type="ARBA" id="ARBA00023015"/>
    </source>
</evidence>
<dbReference type="Pfam" id="PF00440">
    <property type="entry name" value="TetR_N"/>
    <property type="match status" value="1"/>
</dbReference>
<dbReference type="PROSITE" id="PS50977">
    <property type="entry name" value="HTH_TETR_2"/>
    <property type="match status" value="1"/>
</dbReference>
<comment type="caution">
    <text evidence="6">The sequence shown here is derived from an EMBL/GenBank/DDBJ whole genome shotgun (WGS) entry which is preliminary data.</text>
</comment>
<dbReference type="RefSeq" id="WP_066190110.1">
    <property type="nucleotide sequence ID" value="NZ_JAFDQP010000001.1"/>
</dbReference>
<evidence type="ECO:0000256" key="2">
    <source>
        <dbReference type="ARBA" id="ARBA00023125"/>
    </source>
</evidence>
<dbReference type="SUPFAM" id="SSF46689">
    <property type="entry name" value="Homeodomain-like"/>
    <property type="match status" value="1"/>
</dbReference>
<dbReference type="InterPro" id="IPR009057">
    <property type="entry name" value="Homeodomain-like_sf"/>
</dbReference>
<evidence type="ECO:0000256" key="4">
    <source>
        <dbReference type="PROSITE-ProRule" id="PRU00335"/>
    </source>
</evidence>
<dbReference type="GO" id="GO:0003677">
    <property type="term" value="F:DNA binding"/>
    <property type="evidence" value="ECO:0007669"/>
    <property type="project" value="UniProtKB-UniRule"/>
</dbReference>
<accession>A0A2N0ZCM2</accession>
<dbReference type="InterPro" id="IPR036271">
    <property type="entry name" value="Tet_transcr_reg_TetR-rel_C_sf"/>
</dbReference>
<dbReference type="SUPFAM" id="SSF48498">
    <property type="entry name" value="Tetracyclin repressor-like, C-terminal domain"/>
    <property type="match status" value="1"/>
</dbReference>
<dbReference type="PANTHER" id="PTHR47506">
    <property type="entry name" value="TRANSCRIPTIONAL REGULATORY PROTEIN"/>
    <property type="match status" value="1"/>
</dbReference>
<dbReference type="PRINTS" id="PR00455">
    <property type="entry name" value="HTHTETR"/>
</dbReference>
<keyword evidence="3" id="KW-0804">Transcription</keyword>
<feature type="domain" description="HTH tetR-type" evidence="5">
    <location>
        <begin position="2"/>
        <end position="62"/>
    </location>
</feature>
<dbReference type="Proteomes" id="UP000233343">
    <property type="component" value="Unassembled WGS sequence"/>
</dbReference>
<dbReference type="PANTHER" id="PTHR47506:SF1">
    <property type="entry name" value="HTH-TYPE TRANSCRIPTIONAL REGULATOR YJDC"/>
    <property type="match status" value="1"/>
</dbReference>
<dbReference type="InterPro" id="IPR001647">
    <property type="entry name" value="HTH_TetR"/>
</dbReference>
<dbReference type="AlphaFoldDB" id="A0A2N0ZCM2"/>
<dbReference type="Gene3D" id="1.10.357.10">
    <property type="entry name" value="Tetracycline Repressor, domain 2"/>
    <property type="match status" value="1"/>
</dbReference>
<feature type="DNA-binding region" description="H-T-H motif" evidence="4">
    <location>
        <begin position="25"/>
        <end position="44"/>
    </location>
</feature>
<keyword evidence="2 4" id="KW-0238">DNA-binding</keyword>
<gene>
    <name evidence="6" type="ORF">CWS20_19910</name>
</gene>
<name>A0A2N0ZCM2_9BACI</name>
<proteinExistence type="predicted"/>
<keyword evidence="7" id="KW-1185">Reference proteome</keyword>
<evidence type="ECO:0000313" key="7">
    <source>
        <dbReference type="Proteomes" id="UP000233343"/>
    </source>
</evidence>
<evidence type="ECO:0000313" key="6">
    <source>
        <dbReference type="EMBL" id="PKG27261.1"/>
    </source>
</evidence>
<evidence type="ECO:0000256" key="3">
    <source>
        <dbReference type="ARBA" id="ARBA00023163"/>
    </source>
</evidence>
<evidence type="ECO:0000259" key="5">
    <source>
        <dbReference type="PROSITE" id="PS50977"/>
    </source>
</evidence>